<evidence type="ECO:0000256" key="3">
    <source>
        <dbReference type="ARBA" id="ARBA00022727"/>
    </source>
</evidence>
<dbReference type="PANTHER" id="PTHR10210">
    <property type="entry name" value="RIBOSE-PHOSPHATE DIPHOSPHOKINASE FAMILY MEMBER"/>
    <property type="match status" value="1"/>
</dbReference>
<accession>A0A1I6H7H7</accession>
<keyword evidence="2" id="KW-0808">Transferase</keyword>
<keyword evidence="5 9" id="KW-0418">Kinase</keyword>
<organism evidence="9 10">
    <name type="scientific">Marinobacter daqiaonensis</name>
    <dbReference type="NCBI Taxonomy" id="650891"/>
    <lineage>
        <taxon>Bacteria</taxon>
        <taxon>Pseudomonadati</taxon>
        <taxon>Pseudomonadota</taxon>
        <taxon>Gammaproteobacteria</taxon>
        <taxon>Pseudomonadales</taxon>
        <taxon>Marinobacteraceae</taxon>
        <taxon>Marinobacter</taxon>
    </lineage>
</organism>
<dbReference type="GO" id="GO:0005737">
    <property type="term" value="C:cytoplasm"/>
    <property type="evidence" value="ECO:0007669"/>
    <property type="project" value="TreeGrafter"/>
</dbReference>
<evidence type="ECO:0000256" key="6">
    <source>
        <dbReference type="ARBA" id="ARBA00022840"/>
    </source>
</evidence>
<proteinExistence type="predicted"/>
<dbReference type="InterPro" id="IPR000836">
    <property type="entry name" value="PRTase_dom"/>
</dbReference>
<name>A0A1I6H7H7_9GAMM</name>
<dbReference type="GO" id="GO:0005524">
    <property type="term" value="F:ATP binding"/>
    <property type="evidence" value="ECO:0007669"/>
    <property type="project" value="UniProtKB-KW"/>
</dbReference>
<dbReference type="GO" id="GO:0016301">
    <property type="term" value="F:kinase activity"/>
    <property type="evidence" value="ECO:0007669"/>
    <property type="project" value="UniProtKB-KW"/>
</dbReference>
<feature type="domain" description="Ribose-phosphate pyrophosphokinase N-terminal" evidence="8">
    <location>
        <begin position="6"/>
        <end position="125"/>
    </location>
</feature>
<dbReference type="RefSeq" id="WP_092009370.1">
    <property type="nucleotide sequence ID" value="NZ_FOYW01000001.1"/>
</dbReference>
<dbReference type="GO" id="GO:0000287">
    <property type="term" value="F:magnesium ion binding"/>
    <property type="evidence" value="ECO:0007669"/>
    <property type="project" value="InterPro"/>
</dbReference>
<dbReference type="InterPro" id="IPR029057">
    <property type="entry name" value="PRTase-like"/>
</dbReference>
<dbReference type="InterPro" id="IPR005946">
    <property type="entry name" value="Rib-P_diPkinase"/>
</dbReference>
<dbReference type="GO" id="GO:0006164">
    <property type="term" value="P:purine nucleotide biosynthetic process"/>
    <property type="evidence" value="ECO:0007669"/>
    <property type="project" value="TreeGrafter"/>
</dbReference>
<keyword evidence="4" id="KW-0547">Nucleotide-binding</keyword>
<reference evidence="9 10" key="1">
    <citation type="submission" date="2016-10" db="EMBL/GenBank/DDBJ databases">
        <authorList>
            <person name="de Groot N.N."/>
        </authorList>
    </citation>
    <scope>NUCLEOTIDE SEQUENCE [LARGE SCALE GENOMIC DNA]</scope>
    <source>
        <strain evidence="9 10">CGMCC 1.9167</strain>
    </source>
</reference>
<dbReference type="GO" id="GO:0004749">
    <property type="term" value="F:ribose phosphate diphosphokinase activity"/>
    <property type="evidence" value="ECO:0007669"/>
    <property type="project" value="UniProtKB-EC"/>
</dbReference>
<dbReference type="Proteomes" id="UP000198644">
    <property type="component" value="Unassembled WGS sequence"/>
</dbReference>
<dbReference type="GO" id="GO:0002189">
    <property type="term" value="C:ribose phosphate diphosphokinase complex"/>
    <property type="evidence" value="ECO:0007669"/>
    <property type="project" value="TreeGrafter"/>
</dbReference>
<dbReference type="OrthoDB" id="9777067at2"/>
<evidence type="ECO:0000259" key="8">
    <source>
        <dbReference type="Pfam" id="PF13793"/>
    </source>
</evidence>
<gene>
    <name evidence="9" type="ORF">SAMN05216203_0967</name>
</gene>
<dbReference type="SMART" id="SM01400">
    <property type="entry name" value="Pribosyltran_N"/>
    <property type="match status" value="1"/>
</dbReference>
<keyword evidence="10" id="KW-1185">Reference proteome</keyword>
<dbReference type="STRING" id="650891.SAMN05216203_0967"/>
<evidence type="ECO:0000313" key="10">
    <source>
        <dbReference type="Proteomes" id="UP000198644"/>
    </source>
</evidence>
<evidence type="ECO:0000256" key="1">
    <source>
        <dbReference type="ARBA" id="ARBA00013247"/>
    </source>
</evidence>
<dbReference type="EMBL" id="FOYW01000001">
    <property type="protein sequence ID" value="SFR50439.1"/>
    <property type="molecule type" value="Genomic_DNA"/>
</dbReference>
<evidence type="ECO:0000313" key="9">
    <source>
        <dbReference type="EMBL" id="SFR50439.1"/>
    </source>
</evidence>
<keyword evidence="6" id="KW-0067">ATP-binding</keyword>
<dbReference type="GO" id="GO:0006015">
    <property type="term" value="P:5-phosphoribose 1-diphosphate biosynthetic process"/>
    <property type="evidence" value="ECO:0007669"/>
    <property type="project" value="TreeGrafter"/>
</dbReference>
<dbReference type="InterPro" id="IPR029099">
    <property type="entry name" value="Pribosyltran_N"/>
</dbReference>
<dbReference type="EC" id="2.7.6.1" evidence="1"/>
<evidence type="ECO:0000256" key="7">
    <source>
        <dbReference type="ARBA" id="ARBA00049535"/>
    </source>
</evidence>
<evidence type="ECO:0000256" key="5">
    <source>
        <dbReference type="ARBA" id="ARBA00022777"/>
    </source>
</evidence>
<dbReference type="AlphaFoldDB" id="A0A1I6H7H7"/>
<dbReference type="Pfam" id="PF13793">
    <property type="entry name" value="Pribosyltran_N"/>
    <property type="match status" value="1"/>
</dbReference>
<sequence length="324" mass="35416">MKTEPVLFALEGSEEFGGKVASHLGIRLAEHEERHFEDGEHKARPLEGVRERDVYVLHTLYGDQDSTVNDKLIRLLFFVATLKDAGARNVTALMPYLAYARKDRRTKDRDPVTTRYVGQLFEAMGVDCVAALEVHNRAAFDNAFRCRAEHLEAHALFVEELKDRIGDDEVVIVSPDSGGAKRADRFRDVWEDATGNRPANAFMEKRRSEGVVSGEAVVGDVSGKAAIIVDDLVAGGTTLLRAAKACKEGGATRVYGVITHALFGPGSEKLYDAEELDELLITDSVKAQQKAPSDSNVTVVSAADLFARAIRALNTGEDTSALRD</sequence>
<dbReference type="Gene3D" id="3.40.50.2020">
    <property type="match status" value="2"/>
</dbReference>
<dbReference type="CDD" id="cd06223">
    <property type="entry name" value="PRTases_typeI"/>
    <property type="match status" value="1"/>
</dbReference>
<keyword evidence="3" id="KW-0545">Nucleotide biosynthesis</keyword>
<dbReference type="SUPFAM" id="SSF53271">
    <property type="entry name" value="PRTase-like"/>
    <property type="match status" value="2"/>
</dbReference>
<dbReference type="PANTHER" id="PTHR10210:SF32">
    <property type="entry name" value="RIBOSE-PHOSPHATE PYROPHOSPHOKINASE 2"/>
    <property type="match status" value="1"/>
</dbReference>
<dbReference type="FunFam" id="3.40.50.2020:FF:000014">
    <property type="entry name" value="Ribose-phosphate pyrophosphokinase 1"/>
    <property type="match status" value="1"/>
</dbReference>
<protein>
    <recommendedName>
        <fullName evidence="1">ribose-phosphate diphosphokinase</fullName>
        <ecNumber evidence="1">2.7.6.1</ecNumber>
    </recommendedName>
</protein>
<dbReference type="Pfam" id="PF14572">
    <property type="entry name" value="Pribosyl_synth"/>
    <property type="match status" value="1"/>
</dbReference>
<evidence type="ECO:0000256" key="4">
    <source>
        <dbReference type="ARBA" id="ARBA00022741"/>
    </source>
</evidence>
<dbReference type="NCBIfam" id="TIGR01251">
    <property type="entry name" value="ribP_PPkin"/>
    <property type="match status" value="1"/>
</dbReference>
<comment type="catalytic activity">
    <reaction evidence="7">
        <text>D-ribose 5-phosphate + ATP = 5-phospho-alpha-D-ribose 1-diphosphate + AMP + H(+)</text>
        <dbReference type="Rhea" id="RHEA:15609"/>
        <dbReference type="ChEBI" id="CHEBI:15378"/>
        <dbReference type="ChEBI" id="CHEBI:30616"/>
        <dbReference type="ChEBI" id="CHEBI:58017"/>
        <dbReference type="ChEBI" id="CHEBI:78346"/>
        <dbReference type="ChEBI" id="CHEBI:456215"/>
        <dbReference type="EC" id="2.7.6.1"/>
    </reaction>
</comment>
<evidence type="ECO:0000256" key="2">
    <source>
        <dbReference type="ARBA" id="ARBA00022679"/>
    </source>
</evidence>